<keyword evidence="1" id="KW-0472">Membrane</keyword>
<dbReference type="AlphaFoldDB" id="A0AAW1XSL6"/>
<protein>
    <submittedName>
        <fullName evidence="2">Uncharacterized protein</fullName>
    </submittedName>
</protein>
<comment type="caution">
    <text evidence="2">The sequence shown here is derived from an EMBL/GenBank/DDBJ whole genome shotgun (WGS) entry which is preliminary data.</text>
</comment>
<feature type="transmembrane region" description="Helical" evidence="1">
    <location>
        <begin position="80"/>
        <end position="100"/>
    </location>
</feature>
<keyword evidence="1" id="KW-0812">Transmembrane</keyword>
<dbReference type="Proteomes" id="UP001457282">
    <property type="component" value="Unassembled WGS sequence"/>
</dbReference>
<proteinExistence type="predicted"/>
<dbReference type="EMBL" id="JBEDUW010000003">
    <property type="protein sequence ID" value="KAK9939468.1"/>
    <property type="molecule type" value="Genomic_DNA"/>
</dbReference>
<feature type="transmembrane region" description="Helical" evidence="1">
    <location>
        <begin position="56"/>
        <end position="74"/>
    </location>
</feature>
<organism evidence="2 3">
    <name type="scientific">Rubus argutus</name>
    <name type="common">Southern blackberry</name>
    <dbReference type="NCBI Taxonomy" id="59490"/>
    <lineage>
        <taxon>Eukaryota</taxon>
        <taxon>Viridiplantae</taxon>
        <taxon>Streptophyta</taxon>
        <taxon>Embryophyta</taxon>
        <taxon>Tracheophyta</taxon>
        <taxon>Spermatophyta</taxon>
        <taxon>Magnoliopsida</taxon>
        <taxon>eudicotyledons</taxon>
        <taxon>Gunneridae</taxon>
        <taxon>Pentapetalae</taxon>
        <taxon>rosids</taxon>
        <taxon>fabids</taxon>
        <taxon>Rosales</taxon>
        <taxon>Rosaceae</taxon>
        <taxon>Rosoideae</taxon>
        <taxon>Rosoideae incertae sedis</taxon>
        <taxon>Rubus</taxon>
    </lineage>
</organism>
<gene>
    <name evidence="2" type="ORF">M0R45_016163</name>
</gene>
<accession>A0AAW1XSL6</accession>
<evidence type="ECO:0000313" key="2">
    <source>
        <dbReference type="EMBL" id="KAK9939468.1"/>
    </source>
</evidence>
<name>A0AAW1XSL6_RUBAR</name>
<keyword evidence="3" id="KW-1185">Reference proteome</keyword>
<evidence type="ECO:0000256" key="1">
    <source>
        <dbReference type="SAM" id="Phobius"/>
    </source>
</evidence>
<reference evidence="2 3" key="1">
    <citation type="journal article" date="2023" name="G3 (Bethesda)">
        <title>A chromosome-length genome assembly and annotation of blackberry (Rubus argutus, cv. 'Hillquist').</title>
        <authorList>
            <person name="Bruna T."/>
            <person name="Aryal R."/>
            <person name="Dudchenko O."/>
            <person name="Sargent D.J."/>
            <person name="Mead D."/>
            <person name="Buti M."/>
            <person name="Cavallini A."/>
            <person name="Hytonen T."/>
            <person name="Andres J."/>
            <person name="Pham M."/>
            <person name="Weisz D."/>
            <person name="Mascagni F."/>
            <person name="Usai G."/>
            <person name="Natali L."/>
            <person name="Bassil N."/>
            <person name="Fernandez G.E."/>
            <person name="Lomsadze A."/>
            <person name="Armour M."/>
            <person name="Olukolu B."/>
            <person name="Poorten T."/>
            <person name="Britton C."/>
            <person name="Davik J."/>
            <person name="Ashrafi H."/>
            <person name="Aiden E.L."/>
            <person name="Borodovsky M."/>
            <person name="Worthington M."/>
        </authorList>
    </citation>
    <scope>NUCLEOTIDE SEQUENCE [LARGE SCALE GENOMIC DNA]</scope>
    <source>
        <strain evidence="2">PI 553951</strain>
    </source>
</reference>
<sequence>MYGGGAGIAAGFIWTCRRRAYGRGQRRCGDGRWLMARLRFGAARVLVIYGLQRKRWWLFVGWALVILDVWWWIGSPEKDWALVWVLEVVLVVEWLGKGWAALARDVERERDFGRTKGQHRREQGRIGQAGLRSTRGRRCENLASWAFTAERSSGSTAMEVLVSIDLSTGSRRSWTDRGHNLWNSWQRYRYPS</sequence>
<keyword evidence="1" id="KW-1133">Transmembrane helix</keyword>
<evidence type="ECO:0000313" key="3">
    <source>
        <dbReference type="Proteomes" id="UP001457282"/>
    </source>
</evidence>